<organism evidence="1 2">
    <name type="scientific">Rhodanobacter umsongensis</name>
    <dbReference type="NCBI Taxonomy" id="633153"/>
    <lineage>
        <taxon>Bacteria</taxon>
        <taxon>Pseudomonadati</taxon>
        <taxon>Pseudomonadota</taxon>
        <taxon>Gammaproteobacteria</taxon>
        <taxon>Lysobacterales</taxon>
        <taxon>Rhodanobacteraceae</taxon>
        <taxon>Rhodanobacter</taxon>
    </lineage>
</organism>
<evidence type="ECO:0000313" key="1">
    <source>
        <dbReference type="EMBL" id="MFC5437125.1"/>
    </source>
</evidence>
<dbReference type="Proteomes" id="UP001596013">
    <property type="component" value="Unassembled WGS sequence"/>
</dbReference>
<proteinExistence type="predicted"/>
<sequence length="106" mass="11519">MRRSAAFLALCLGLTGCVSITPRAEKIQLHPSTSNLLEHCERLGPVSAEASAWTQPNWGSVDQQVTNNLRQNAAAKWPDKVDSVALINIDHENTKATANGVAYKCF</sequence>
<comment type="caution">
    <text evidence="1">The sequence shown here is derived from an EMBL/GenBank/DDBJ whole genome shotgun (WGS) entry which is preliminary data.</text>
</comment>
<dbReference type="EMBL" id="JBHSMK010000005">
    <property type="protein sequence ID" value="MFC5437125.1"/>
    <property type="molecule type" value="Genomic_DNA"/>
</dbReference>
<gene>
    <name evidence="1" type="ORF">ACFPME_11185</name>
</gene>
<name>A0ABW0JMC4_9GAMM</name>
<dbReference type="PROSITE" id="PS51257">
    <property type="entry name" value="PROKAR_LIPOPROTEIN"/>
    <property type="match status" value="1"/>
</dbReference>
<reference evidence="2" key="1">
    <citation type="journal article" date="2019" name="Int. J. Syst. Evol. Microbiol.">
        <title>The Global Catalogue of Microorganisms (GCM) 10K type strain sequencing project: providing services to taxonomists for standard genome sequencing and annotation.</title>
        <authorList>
            <consortium name="The Broad Institute Genomics Platform"/>
            <consortium name="The Broad Institute Genome Sequencing Center for Infectious Disease"/>
            <person name="Wu L."/>
            <person name="Ma J."/>
        </authorList>
    </citation>
    <scope>NUCLEOTIDE SEQUENCE [LARGE SCALE GENOMIC DNA]</scope>
    <source>
        <strain evidence="2">JCM 17130</strain>
    </source>
</reference>
<evidence type="ECO:0000313" key="2">
    <source>
        <dbReference type="Proteomes" id="UP001596013"/>
    </source>
</evidence>
<protein>
    <recommendedName>
        <fullName evidence="3">DUF4156 domain-containing protein</fullName>
    </recommendedName>
</protein>
<evidence type="ECO:0008006" key="3">
    <source>
        <dbReference type="Google" id="ProtNLM"/>
    </source>
</evidence>
<keyword evidence="2" id="KW-1185">Reference proteome</keyword>
<accession>A0ABW0JMC4</accession>